<dbReference type="RefSeq" id="WP_188767338.1">
    <property type="nucleotide sequence ID" value="NZ_BMHK01000001.1"/>
</dbReference>
<comment type="similarity">
    <text evidence="1">Belongs to the glycosyl hydrolase 3 family.</text>
</comment>
<evidence type="ECO:0000256" key="1">
    <source>
        <dbReference type="ARBA" id="ARBA00005336"/>
    </source>
</evidence>
<name>A0A916TPH8_9SPHN</name>
<dbReference type="InterPro" id="IPR036881">
    <property type="entry name" value="Glyco_hydro_3_C_sf"/>
</dbReference>
<gene>
    <name evidence="5" type="ORF">GCM10011494_02160</name>
</gene>
<comment type="caution">
    <text evidence="5">The sequence shown here is derived from an EMBL/GenBank/DDBJ whole genome shotgun (WGS) entry which is preliminary data.</text>
</comment>
<dbReference type="SMART" id="SM01217">
    <property type="entry name" value="Fn3_like"/>
    <property type="match status" value="1"/>
</dbReference>
<dbReference type="InterPro" id="IPR050288">
    <property type="entry name" value="Cellulose_deg_GH3"/>
</dbReference>
<keyword evidence="6" id="KW-1185">Reference proteome</keyword>
<dbReference type="EMBL" id="BMHK01000001">
    <property type="protein sequence ID" value="GGB87379.1"/>
    <property type="molecule type" value="Genomic_DNA"/>
</dbReference>
<feature type="domain" description="Fibronectin type III-like" evidence="4">
    <location>
        <begin position="645"/>
        <end position="710"/>
    </location>
</feature>
<dbReference type="SUPFAM" id="SSF51445">
    <property type="entry name" value="(Trans)glycosidases"/>
    <property type="match status" value="1"/>
</dbReference>
<dbReference type="Pfam" id="PF01915">
    <property type="entry name" value="Glyco_hydro_3_C"/>
    <property type="match status" value="1"/>
</dbReference>
<organism evidence="5 6">
    <name type="scientific">Novosphingobium endophyticum</name>
    <dbReference type="NCBI Taxonomy" id="1955250"/>
    <lineage>
        <taxon>Bacteria</taxon>
        <taxon>Pseudomonadati</taxon>
        <taxon>Pseudomonadota</taxon>
        <taxon>Alphaproteobacteria</taxon>
        <taxon>Sphingomonadales</taxon>
        <taxon>Sphingomonadaceae</taxon>
        <taxon>Novosphingobium</taxon>
    </lineage>
</organism>
<feature type="signal peptide" evidence="3">
    <location>
        <begin position="1"/>
        <end position="21"/>
    </location>
</feature>
<dbReference type="InterPro" id="IPR036962">
    <property type="entry name" value="Glyco_hydro_3_N_sf"/>
</dbReference>
<dbReference type="GO" id="GO:0004553">
    <property type="term" value="F:hydrolase activity, hydrolyzing O-glycosyl compounds"/>
    <property type="evidence" value="ECO:0007669"/>
    <property type="project" value="InterPro"/>
</dbReference>
<keyword evidence="2 5" id="KW-0378">Hydrolase</keyword>
<evidence type="ECO:0000256" key="2">
    <source>
        <dbReference type="ARBA" id="ARBA00022801"/>
    </source>
</evidence>
<dbReference type="InterPro" id="IPR017853">
    <property type="entry name" value="GH"/>
</dbReference>
<evidence type="ECO:0000259" key="4">
    <source>
        <dbReference type="SMART" id="SM01217"/>
    </source>
</evidence>
<dbReference type="Pfam" id="PF00933">
    <property type="entry name" value="Glyco_hydro_3"/>
    <property type="match status" value="1"/>
</dbReference>
<dbReference type="SUPFAM" id="SSF52279">
    <property type="entry name" value="Beta-D-glucan exohydrolase, C-terminal domain"/>
    <property type="match status" value="1"/>
</dbReference>
<sequence>MKLSISAVLLLGAALAVPAAAQPSNPDDRAASTLSRMTEDEKLGMLMGYLTPRVPEDQIPENVPTGAGFVPGVPRLGIPALAESDASLGIANMGGFMRRNDEATAMPSALLMASTWNPSLIEQAGRVMGAETRAKGFNVLLAGGVNLIREPRNGRNFEYFSEDPLLSGVLAGYSVRGIQSNHVVSTVKHYLLNAQETGRSFADVRMDEPEMRESDLLAFQLAHEIGQPGAVMCSYNKVNSKYACENPFILNDVLRGDWGFKGWVLSDWGAVHSVSIRQGLDQESGRTYDERKTAYFGTPLREALASGSVTQADIDRSVTRILRTIYALGLADDPVKPGNPIDFDQHLDLAQKVAEQGIVLLKNEGNLLPVAANAKRILVVGAHADKGVPQGGGSSQVWPVGGASLRLPIPGEPVYHTRLYMPSSPLDELKKQFPQATIDFDDGTDPARAAKAAGDADIAIVFADQFTAEGHDVPLNLPDNQDALIEAVADANPRTAVVLETGGPVLMPWLDKVPAVVAAWYSGNRGGHAIARVLSGQVNPSGHLAVTFPASVSQLPNPTLPGAAMIDQAKGRDLYDLPEEEQTLEITYPEGSNVGYRWYAQKGFKPLFAFGHGLSYTQFAFETPKVSGKTAEVAVRNTGDRAGATAVQLYLVSRNGKTERRLVGFQRVDLAPGGSQTVKLDIEPRLLAEWENGGWSQPPGTYGFAVGKSAEQLGRTVTVRLPARTWKD</sequence>
<dbReference type="InterPro" id="IPR001764">
    <property type="entry name" value="Glyco_hydro_3_N"/>
</dbReference>
<keyword evidence="3" id="KW-0732">Signal</keyword>
<reference evidence="5" key="2">
    <citation type="submission" date="2020-09" db="EMBL/GenBank/DDBJ databases">
        <authorList>
            <person name="Sun Q."/>
            <person name="Zhou Y."/>
        </authorList>
    </citation>
    <scope>NUCLEOTIDE SEQUENCE</scope>
    <source>
        <strain evidence="5">CGMCC 1.15095</strain>
    </source>
</reference>
<evidence type="ECO:0000313" key="5">
    <source>
        <dbReference type="EMBL" id="GGB87379.1"/>
    </source>
</evidence>
<dbReference type="Gene3D" id="3.40.50.1700">
    <property type="entry name" value="Glycoside hydrolase family 3 C-terminal domain"/>
    <property type="match status" value="1"/>
</dbReference>
<reference evidence="5" key="1">
    <citation type="journal article" date="2014" name="Int. J. Syst. Evol. Microbiol.">
        <title>Complete genome sequence of Corynebacterium casei LMG S-19264T (=DSM 44701T), isolated from a smear-ripened cheese.</title>
        <authorList>
            <consortium name="US DOE Joint Genome Institute (JGI-PGF)"/>
            <person name="Walter F."/>
            <person name="Albersmeier A."/>
            <person name="Kalinowski J."/>
            <person name="Ruckert C."/>
        </authorList>
    </citation>
    <scope>NUCLEOTIDE SEQUENCE</scope>
    <source>
        <strain evidence="5">CGMCC 1.15095</strain>
    </source>
</reference>
<dbReference type="Gene3D" id="2.60.40.10">
    <property type="entry name" value="Immunoglobulins"/>
    <property type="match status" value="1"/>
</dbReference>
<feature type="chain" id="PRO_5037091905" evidence="3">
    <location>
        <begin position="22"/>
        <end position="728"/>
    </location>
</feature>
<dbReference type="GO" id="GO:0005975">
    <property type="term" value="P:carbohydrate metabolic process"/>
    <property type="evidence" value="ECO:0007669"/>
    <property type="project" value="InterPro"/>
</dbReference>
<dbReference type="PANTHER" id="PTHR42715">
    <property type="entry name" value="BETA-GLUCOSIDASE"/>
    <property type="match status" value="1"/>
</dbReference>
<dbReference type="InterPro" id="IPR026891">
    <property type="entry name" value="Fn3-like"/>
</dbReference>
<dbReference type="InterPro" id="IPR002772">
    <property type="entry name" value="Glyco_hydro_3_C"/>
</dbReference>
<accession>A0A916TPH8</accession>
<proteinExistence type="inferred from homology"/>
<dbReference type="PRINTS" id="PR00133">
    <property type="entry name" value="GLHYDRLASE3"/>
</dbReference>
<dbReference type="Proteomes" id="UP000608154">
    <property type="component" value="Unassembled WGS sequence"/>
</dbReference>
<dbReference type="InterPro" id="IPR013783">
    <property type="entry name" value="Ig-like_fold"/>
</dbReference>
<protein>
    <submittedName>
        <fullName evidence="5">Glycosyl hydrolase</fullName>
    </submittedName>
</protein>
<dbReference type="Gene3D" id="3.20.20.300">
    <property type="entry name" value="Glycoside hydrolase, family 3, N-terminal domain"/>
    <property type="match status" value="1"/>
</dbReference>
<evidence type="ECO:0000313" key="6">
    <source>
        <dbReference type="Proteomes" id="UP000608154"/>
    </source>
</evidence>
<evidence type="ECO:0000256" key="3">
    <source>
        <dbReference type="SAM" id="SignalP"/>
    </source>
</evidence>
<dbReference type="PANTHER" id="PTHR42715:SF10">
    <property type="entry name" value="BETA-GLUCOSIDASE"/>
    <property type="match status" value="1"/>
</dbReference>
<dbReference type="Pfam" id="PF14310">
    <property type="entry name" value="Fn3-like"/>
    <property type="match status" value="1"/>
</dbReference>
<dbReference type="AlphaFoldDB" id="A0A916TPH8"/>